<sequence length="105" mass="11781">MSELEQKAKTAEQTLSQRVEKAIYDYQRSEAFRSEAGKEVAYCLCLFTKTYKEVNPSIVANYEEFIQGYDPDWFAPLDLSAPLTPSLEEDEEDDAPSTSADAPAS</sequence>
<evidence type="ECO:0000256" key="1">
    <source>
        <dbReference type="SAM" id="MobiDB-lite"/>
    </source>
</evidence>
<evidence type="ECO:0000313" key="3">
    <source>
        <dbReference type="Proteomes" id="UP001454036"/>
    </source>
</evidence>
<comment type="caution">
    <text evidence="2">The sequence shown here is derived from an EMBL/GenBank/DDBJ whole genome shotgun (WGS) entry which is preliminary data.</text>
</comment>
<keyword evidence="3" id="KW-1185">Reference proteome</keyword>
<proteinExistence type="predicted"/>
<protein>
    <submittedName>
        <fullName evidence="2">Uncharacterized protein</fullName>
    </submittedName>
</protein>
<dbReference type="AlphaFoldDB" id="A0AAV3RZ50"/>
<name>A0AAV3RZ50_LITER</name>
<dbReference type="Proteomes" id="UP001454036">
    <property type="component" value="Unassembled WGS sequence"/>
</dbReference>
<gene>
    <name evidence="2" type="ORF">LIER_32992</name>
</gene>
<reference evidence="2 3" key="1">
    <citation type="submission" date="2024-01" db="EMBL/GenBank/DDBJ databases">
        <title>The complete chloroplast genome sequence of Lithospermum erythrorhizon: insights into the phylogenetic relationship among Boraginaceae species and the maternal lineages of purple gromwells.</title>
        <authorList>
            <person name="Okada T."/>
            <person name="Watanabe K."/>
        </authorList>
    </citation>
    <scope>NUCLEOTIDE SEQUENCE [LARGE SCALE GENOMIC DNA]</scope>
</reference>
<feature type="region of interest" description="Disordered" evidence="1">
    <location>
        <begin position="80"/>
        <end position="105"/>
    </location>
</feature>
<dbReference type="EMBL" id="BAABME010012977">
    <property type="protein sequence ID" value="GAA0185704.1"/>
    <property type="molecule type" value="Genomic_DNA"/>
</dbReference>
<feature type="compositionally biased region" description="Low complexity" evidence="1">
    <location>
        <begin position="96"/>
        <end position="105"/>
    </location>
</feature>
<evidence type="ECO:0000313" key="2">
    <source>
        <dbReference type="EMBL" id="GAA0185704.1"/>
    </source>
</evidence>
<accession>A0AAV3RZ50</accession>
<organism evidence="2 3">
    <name type="scientific">Lithospermum erythrorhizon</name>
    <name type="common">Purple gromwell</name>
    <name type="synonym">Lithospermum officinale var. erythrorhizon</name>
    <dbReference type="NCBI Taxonomy" id="34254"/>
    <lineage>
        <taxon>Eukaryota</taxon>
        <taxon>Viridiplantae</taxon>
        <taxon>Streptophyta</taxon>
        <taxon>Embryophyta</taxon>
        <taxon>Tracheophyta</taxon>
        <taxon>Spermatophyta</taxon>
        <taxon>Magnoliopsida</taxon>
        <taxon>eudicotyledons</taxon>
        <taxon>Gunneridae</taxon>
        <taxon>Pentapetalae</taxon>
        <taxon>asterids</taxon>
        <taxon>lamiids</taxon>
        <taxon>Boraginales</taxon>
        <taxon>Boraginaceae</taxon>
        <taxon>Boraginoideae</taxon>
        <taxon>Lithospermeae</taxon>
        <taxon>Lithospermum</taxon>
    </lineage>
</organism>